<name>E3KZE7_PUCGT</name>
<feature type="compositionally biased region" description="Polar residues" evidence="1">
    <location>
        <begin position="136"/>
        <end position="146"/>
    </location>
</feature>
<evidence type="ECO:0000313" key="2">
    <source>
        <dbReference type="EMBL" id="EFP89672.1"/>
    </source>
</evidence>
<dbReference type="AlphaFoldDB" id="E3KZE7"/>
<gene>
    <name evidence="2" type="ORF">PGTG_15635</name>
</gene>
<reference evidence="3" key="2">
    <citation type="journal article" date="2011" name="Proc. Natl. Acad. Sci. U.S.A.">
        <title>Obligate biotrophy features unraveled by the genomic analysis of rust fungi.</title>
        <authorList>
            <person name="Duplessis S."/>
            <person name="Cuomo C.A."/>
            <person name="Lin Y.-C."/>
            <person name="Aerts A."/>
            <person name="Tisserant E."/>
            <person name="Veneault-Fourrey C."/>
            <person name="Joly D.L."/>
            <person name="Hacquard S."/>
            <person name="Amselem J."/>
            <person name="Cantarel B.L."/>
            <person name="Chiu R."/>
            <person name="Coutinho P.M."/>
            <person name="Feau N."/>
            <person name="Field M."/>
            <person name="Frey P."/>
            <person name="Gelhaye E."/>
            <person name="Goldberg J."/>
            <person name="Grabherr M.G."/>
            <person name="Kodira C.D."/>
            <person name="Kohler A."/>
            <person name="Kuees U."/>
            <person name="Lindquist E.A."/>
            <person name="Lucas S.M."/>
            <person name="Mago R."/>
            <person name="Mauceli E."/>
            <person name="Morin E."/>
            <person name="Murat C."/>
            <person name="Pangilinan J.L."/>
            <person name="Park R."/>
            <person name="Pearson M."/>
            <person name="Quesneville H."/>
            <person name="Rouhier N."/>
            <person name="Sakthikumar S."/>
            <person name="Salamov A.A."/>
            <person name="Schmutz J."/>
            <person name="Selles B."/>
            <person name="Shapiro H."/>
            <person name="Tanguay P."/>
            <person name="Tuskan G.A."/>
            <person name="Henrissat B."/>
            <person name="Van de Peer Y."/>
            <person name="Rouze P."/>
            <person name="Ellis J.G."/>
            <person name="Dodds P.N."/>
            <person name="Schein J.E."/>
            <person name="Zhong S."/>
            <person name="Hamelin R.C."/>
            <person name="Grigoriev I.V."/>
            <person name="Szabo L.J."/>
            <person name="Martin F."/>
        </authorList>
    </citation>
    <scope>NUCLEOTIDE SEQUENCE [LARGE SCALE GENOMIC DNA]</scope>
    <source>
        <strain evidence="3">CRL 75-36-700-3 / race SCCL</strain>
    </source>
</reference>
<dbReference type="KEGG" id="pgr:PGTG_15635"/>
<organism evidence="2 3">
    <name type="scientific">Puccinia graminis f. sp. tritici (strain CRL 75-36-700-3 / race SCCL)</name>
    <name type="common">Black stem rust fungus</name>
    <dbReference type="NCBI Taxonomy" id="418459"/>
    <lineage>
        <taxon>Eukaryota</taxon>
        <taxon>Fungi</taxon>
        <taxon>Dikarya</taxon>
        <taxon>Basidiomycota</taxon>
        <taxon>Pucciniomycotina</taxon>
        <taxon>Pucciniomycetes</taxon>
        <taxon>Pucciniales</taxon>
        <taxon>Pucciniaceae</taxon>
        <taxon>Puccinia</taxon>
    </lineage>
</organism>
<sequence>MSYYPPNPHPSPMNPHNYSHHPSMNLGDQVAPITPINRRVANPTVRGGFQGSSGPHRHSPNTSRFNPHQNNHSNGSHQTTNPGQEGPNLGDYQDHNDFSDLMQSGDLMTGGLGDEPRGGDHDELPPALDLDDIGPNSHNATTTQARNQEEIGRLNAGAHTTPETRANPADLRNTDGNTQNLEPANHMTPDAIRRYMETPDGLASMVGILIQRGGVRPDDTSGPCRHVYGPIIREQVRTEIRNILKQTNIPAYTKTHAANGEMYINGPFALIRAHVLARPAAWRQTHLPIGLATDATDAVENLDRFLRTMVKHERTTLRNLVLIQVRPDARIRAPGPIPRLFDLLVLIHQGLTHRHHHLSREELRRWATRPVQFRFAMLRLLAVHHYLNRPPGQNLSQWNVIDRYLEMLAGLSQVTLQAYVTYSPNQSPWPIKLTHSYLIGTSSSSCAKIPSILMVSST</sequence>
<dbReference type="HOGENOM" id="CLU_573821_0_0_1"/>
<dbReference type="RefSeq" id="XP_003334091.1">
    <property type="nucleotide sequence ID" value="XM_003334043.1"/>
</dbReference>
<feature type="region of interest" description="Disordered" evidence="1">
    <location>
        <begin position="1"/>
        <end position="30"/>
    </location>
</feature>
<evidence type="ECO:0000256" key="1">
    <source>
        <dbReference type="SAM" id="MobiDB-lite"/>
    </source>
</evidence>
<dbReference type="VEuPathDB" id="FungiDB:PGTG_15635"/>
<feature type="compositionally biased region" description="Low complexity" evidence="1">
    <location>
        <begin position="14"/>
        <end position="23"/>
    </location>
</feature>
<dbReference type="InParanoid" id="E3KZE7"/>
<keyword evidence="3" id="KW-1185">Reference proteome</keyword>
<feature type="region of interest" description="Disordered" evidence="1">
    <location>
        <begin position="42"/>
        <end position="187"/>
    </location>
</feature>
<feature type="compositionally biased region" description="Polar residues" evidence="1">
    <location>
        <begin position="60"/>
        <end position="83"/>
    </location>
</feature>
<protein>
    <submittedName>
        <fullName evidence="2">Uncharacterized protein</fullName>
    </submittedName>
</protein>
<proteinExistence type="predicted"/>
<evidence type="ECO:0000313" key="3">
    <source>
        <dbReference type="Proteomes" id="UP000008783"/>
    </source>
</evidence>
<feature type="compositionally biased region" description="Pro residues" evidence="1">
    <location>
        <begin position="1"/>
        <end position="13"/>
    </location>
</feature>
<dbReference type="GeneID" id="10545238"/>
<feature type="compositionally biased region" description="Basic and acidic residues" evidence="1">
    <location>
        <begin position="114"/>
        <end position="124"/>
    </location>
</feature>
<reference key="1">
    <citation type="submission" date="2007-01" db="EMBL/GenBank/DDBJ databases">
        <title>The Genome Sequence of Puccinia graminis f. sp. tritici Strain CRL 75-36-700-3.</title>
        <authorList>
            <consortium name="The Broad Institute Genome Sequencing Platform"/>
            <person name="Birren B."/>
            <person name="Lander E."/>
            <person name="Galagan J."/>
            <person name="Nusbaum C."/>
            <person name="Devon K."/>
            <person name="Cuomo C."/>
            <person name="Jaffe D."/>
            <person name="Butler J."/>
            <person name="Alvarez P."/>
            <person name="Gnerre S."/>
            <person name="Grabherr M."/>
            <person name="Mauceli E."/>
            <person name="Brockman W."/>
            <person name="Young S."/>
            <person name="LaButti K."/>
            <person name="Sykes S."/>
            <person name="DeCaprio D."/>
            <person name="Crawford M."/>
            <person name="Koehrsen M."/>
            <person name="Engels R."/>
            <person name="Montgomery P."/>
            <person name="Pearson M."/>
            <person name="Howarth C."/>
            <person name="Larson L."/>
            <person name="White J."/>
            <person name="Zeng Q."/>
            <person name="Kodira C."/>
            <person name="Yandava C."/>
            <person name="Alvarado L."/>
            <person name="O'Leary S."/>
            <person name="Szabo L."/>
            <person name="Dean R."/>
            <person name="Schein J."/>
        </authorList>
    </citation>
    <scope>NUCLEOTIDE SEQUENCE</scope>
    <source>
        <strain>CRL 75-36-700-3</strain>
    </source>
</reference>
<accession>E3KZE7</accession>
<dbReference type="EMBL" id="DS178324">
    <property type="protein sequence ID" value="EFP89672.1"/>
    <property type="molecule type" value="Genomic_DNA"/>
</dbReference>
<dbReference type="Proteomes" id="UP000008783">
    <property type="component" value="Unassembled WGS sequence"/>
</dbReference>